<gene>
    <name evidence="4" type="ORF">GCM10010507_24740</name>
</gene>
<feature type="signal peptide" evidence="2">
    <location>
        <begin position="1"/>
        <end position="32"/>
    </location>
</feature>
<reference evidence="4" key="2">
    <citation type="submission" date="2020-09" db="EMBL/GenBank/DDBJ databases">
        <authorList>
            <person name="Sun Q."/>
            <person name="Ohkuma M."/>
        </authorList>
    </citation>
    <scope>NUCLEOTIDE SEQUENCE</scope>
    <source>
        <strain evidence="4">JCM 4633</strain>
    </source>
</reference>
<sequence>MARLTAQRRHIAIAAGGVLALAGVISGTVAVATEDSGGRDPFTQGPVVPSPDEGKGRTGTPGAPGPAPDAGPSGPVSAELAHETERGGRTVALTIDDGPDPKWTPKTLAVLKENGVKATFCMIGPSAKAFPGLVKQVVAEGHRLCDHSVDHNTAMDKRSEEYQKQQVLDAQKMIEGVAGGAKVRYYRAPGGAFTPYSRQVAAGAGMRPLGWSVDTHDWQRPGVERIVETVKREIGNGPIILLHDGGGERSQSVEALARCITWLKEQGYGFDFPKI</sequence>
<accession>A0A918TM94</accession>
<feature type="chain" id="PRO_5037530445" description="NodB homology domain-containing protein" evidence="2">
    <location>
        <begin position="33"/>
        <end position="275"/>
    </location>
</feature>
<dbReference type="InterPro" id="IPR011330">
    <property type="entry name" value="Glyco_hydro/deAcase_b/a-brl"/>
</dbReference>
<dbReference type="EMBL" id="BMVB01000007">
    <property type="protein sequence ID" value="GHC48257.1"/>
    <property type="molecule type" value="Genomic_DNA"/>
</dbReference>
<evidence type="ECO:0000259" key="3">
    <source>
        <dbReference type="PROSITE" id="PS51677"/>
    </source>
</evidence>
<dbReference type="Proteomes" id="UP000646244">
    <property type="component" value="Unassembled WGS sequence"/>
</dbReference>
<dbReference type="PANTHER" id="PTHR10587">
    <property type="entry name" value="GLYCOSYL TRANSFERASE-RELATED"/>
    <property type="match status" value="1"/>
</dbReference>
<dbReference type="GO" id="GO:0005975">
    <property type="term" value="P:carbohydrate metabolic process"/>
    <property type="evidence" value="ECO:0007669"/>
    <property type="project" value="InterPro"/>
</dbReference>
<comment type="caution">
    <text evidence="4">The sequence shown here is derived from an EMBL/GenBank/DDBJ whole genome shotgun (WGS) entry which is preliminary data.</text>
</comment>
<dbReference type="AlphaFoldDB" id="A0A918TM94"/>
<keyword evidence="2" id="KW-0732">Signal</keyword>
<dbReference type="RefSeq" id="WP_190109782.1">
    <property type="nucleotide sequence ID" value="NZ_BMVB01000007.1"/>
</dbReference>
<dbReference type="GO" id="GO:0016810">
    <property type="term" value="F:hydrolase activity, acting on carbon-nitrogen (but not peptide) bonds"/>
    <property type="evidence" value="ECO:0007669"/>
    <property type="project" value="InterPro"/>
</dbReference>
<feature type="region of interest" description="Disordered" evidence="1">
    <location>
        <begin position="34"/>
        <end position="86"/>
    </location>
</feature>
<evidence type="ECO:0000313" key="4">
    <source>
        <dbReference type="EMBL" id="GHC48257.1"/>
    </source>
</evidence>
<protein>
    <recommendedName>
        <fullName evidence="3">NodB homology domain-containing protein</fullName>
    </recommendedName>
</protein>
<dbReference type="PANTHER" id="PTHR10587:SF137">
    <property type="entry name" value="4-DEOXY-4-FORMAMIDO-L-ARABINOSE-PHOSPHOUNDECAPRENOL DEFORMYLASE ARND-RELATED"/>
    <property type="match status" value="1"/>
</dbReference>
<evidence type="ECO:0000256" key="2">
    <source>
        <dbReference type="SAM" id="SignalP"/>
    </source>
</evidence>
<dbReference type="PROSITE" id="PS51677">
    <property type="entry name" value="NODB"/>
    <property type="match status" value="1"/>
</dbReference>
<proteinExistence type="predicted"/>
<dbReference type="InterPro" id="IPR002509">
    <property type="entry name" value="NODB_dom"/>
</dbReference>
<name>A0A918TM94_STRCJ</name>
<reference evidence="4" key="1">
    <citation type="journal article" date="2014" name="Int. J. Syst. Evol. Microbiol.">
        <title>Complete genome sequence of Corynebacterium casei LMG S-19264T (=DSM 44701T), isolated from a smear-ripened cheese.</title>
        <authorList>
            <consortium name="US DOE Joint Genome Institute (JGI-PGF)"/>
            <person name="Walter F."/>
            <person name="Albersmeier A."/>
            <person name="Kalinowski J."/>
            <person name="Ruckert C."/>
        </authorList>
    </citation>
    <scope>NUCLEOTIDE SEQUENCE</scope>
    <source>
        <strain evidence="4">JCM 4633</strain>
    </source>
</reference>
<feature type="domain" description="NodB homology" evidence="3">
    <location>
        <begin position="89"/>
        <end position="271"/>
    </location>
</feature>
<evidence type="ECO:0000256" key="1">
    <source>
        <dbReference type="SAM" id="MobiDB-lite"/>
    </source>
</evidence>
<dbReference type="CDD" id="cd10917">
    <property type="entry name" value="CE4_NodB_like_6s_7s"/>
    <property type="match status" value="1"/>
</dbReference>
<evidence type="ECO:0000313" key="5">
    <source>
        <dbReference type="Proteomes" id="UP000646244"/>
    </source>
</evidence>
<dbReference type="InterPro" id="IPR050248">
    <property type="entry name" value="Polysacc_deacetylase_ArnD"/>
</dbReference>
<organism evidence="4 5">
    <name type="scientific">Streptomyces cinnamoneus</name>
    <name type="common">Streptoverticillium cinnamoneum</name>
    <dbReference type="NCBI Taxonomy" id="53446"/>
    <lineage>
        <taxon>Bacteria</taxon>
        <taxon>Bacillati</taxon>
        <taxon>Actinomycetota</taxon>
        <taxon>Actinomycetes</taxon>
        <taxon>Kitasatosporales</taxon>
        <taxon>Streptomycetaceae</taxon>
        <taxon>Streptomyces</taxon>
        <taxon>Streptomyces cinnamoneus group</taxon>
    </lineage>
</organism>
<dbReference type="SUPFAM" id="SSF88713">
    <property type="entry name" value="Glycoside hydrolase/deacetylase"/>
    <property type="match status" value="1"/>
</dbReference>
<dbReference type="Pfam" id="PF01522">
    <property type="entry name" value="Polysacc_deac_1"/>
    <property type="match status" value="1"/>
</dbReference>
<dbReference type="Gene3D" id="3.20.20.370">
    <property type="entry name" value="Glycoside hydrolase/deacetylase"/>
    <property type="match status" value="1"/>
</dbReference>